<keyword evidence="3" id="KW-1185">Reference proteome</keyword>
<protein>
    <submittedName>
        <fullName evidence="2">Uncharacterized protein</fullName>
    </submittedName>
</protein>
<dbReference type="Proteomes" id="UP000325516">
    <property type="component" value="Chromosome"/>
</dbReference>
<sequence>MTSRTSKLFGMAVAGSGFSILPGALVLRLMIGDTADWALTSLALAGTGVLTFLVVLVSARAIRTGGVAHIE</sequence>
<feature type="transmembrane region" description="Helical" evidence="1">
    <location>
        <begin position="37"/>
        <end position="57"/>
    </location>
</feature>
<dbReference type="RefSeq" id="WP_150925429.1">
    <property type="nucleotide sequence ID" value="NZ_CP044232.1"/>
</dbReference>
<dbReference type="AlphaFoldDB" id="A0A5J6L610"/>
<name>A0A5J6L610_9MICO</name>
<evidence type="ECO:0000313" key="2">
    <source>
        <dbReference type="EMBL" id="QEW03831.1"/>
    </source>
</evidence>
<feature type="transmembrane region" description="Helical" evidence="1">
    <location>
        <begin position="12"/>
        <end position="31"/>
    </location>
</feature>
<gene>
    <name evidence="2" type="ORF">F6J85_12525</name>
</gene>
<dbReference type="EMBL" id="CP044232">
    <property type="protein sequence ID" value="QEW03831.1"/>
    <property type="molecule type" value="Genomic_DNA"/>
</dbReference>
<keyword evidence="1" id="KW-0472">Membrane</keyword>
<organism evidence="2 3">
    <name type="scientific">Microbacterium lushaniae</name>
    <dbReference type="NCBI Taxonomy" id="2614639"/>
    <lineage>
        <taxon>Bacteria</taxon>
        <taxon>Bacillati</taxon>
        <taxon>Actinomycetota</taxon>
        <taxon>Actinomycetes</taxon>
        <taxon>Micrococcales</taxon>
        <taxon>Microbacteriaceae</taxon>
        <taxon>Microbacterium</taxon>
    </lineage>
</organism>
<evidence type="ECO:0000313" key="3">
    <source>
        <dbReference type="Proteomes" id="UP000325516"/>
    </source>
</evidence>
<dbReference type="KEGG" id="mlz:F6J85_12525"/>
<accession>A0A5J6L610</accession>
<proteinExistence type="predicted"/>
<evidence type="ECO:0000256" key="1">
    <source>
        <dbReference type="SAM" id="Phobius"/>
    </source>
</evidence>
<keyword evidence="1" id="KW-1133">Transmembrane helix</keyword>
<reference evidence="3" key="1">
    <citation type="submission" date="2019-09" db="EMBL/GenBank/DDBJ databases">
        <title>Mumia zhuanghuii sp. nov. isolated from the intestinal contents of plateau pika (Ochotona curzoniae) in the Qinghai-Tibet plateau of China.</title>
        <authorList>
            <person name="Tian Z."/>
        </authorList>
    </citation>
    <scope>NUCLEOTIDE SEQUENCE [LARGE SCALE GENOMIC DNA]</scope>
    <source>
        <strain evidence="3">L-031</strain>
    </source>
</reference>
<keyword evidence="1" id="KW-0812">Transmembrane</keyword>